<dbReference type="AlphaFoldDB" id="A0A098LES2"/>
<evidence type="ECO:0000313" key="1">
    <source>
        <dbReference type="EMBL" id="GAL85431.1"/>
    </source>
</evidence>
<evidence type="ECO:0000313" key="2">
    <source>
        <dbReference type="Proteomes" id="UP000030185"/>
    </source>
</evidence>
<name>A0A098LES2_9BACT</name>
<dbReference type="EMBL" id="BBLT01000005">
    <property type="protein sequence ID" value="GAL85431.1"/>
    <property type="molecule type" value="Genomic_DNA"/>
</dbReference>
<comment type="caution">
    <text evidence="1">The sequence shown here is derived from an EMBL/GenBank/DDBJ whole genome shotgun (WGS) entry which is preliminary data.</text>
</comment>
<dbReference type="Proteomes" id="UP000030185">
    <property type="component" value="Unassembled WGS sequence"/>
</dbReference>
<dbReference type="RefSeq" id="WP_045464120.1">
    <property type="nucleotide sequence ID" value="NZ_BBLT01000005.1"/>
</dbReference>
<proteinExistence type="predicted"/>
<dbReference type="eggNOG" id="ENOG502ZSZ8">
    <property type="taxonomic scope" value="Bacteria"/>
</dbReference>
<keyword evidence="2" id="KW-1185">Reference proteome</keyword>
<dbReference type="InterPro" id="IPR045470">
    <property type="entry name" value="DUF6495"/>
</dbReference>
<reference evidence="1 2" key="1">
    <citation type="submission" date="2014-09" db="EMBL/GenBank/DDBJ databases">
        <title>Sporocytophaga myxococcoides PG-01 genome sequencing.</title>
        <authorList>
            <person name="Liu L."/>
            <person name="Gao P.J."/>
            <person name="Chen G.J."/>
            <person name="Wang L.S."/>
        </authorList>
    </citation>
    <scope>NUCLEOTIDE SEQUENCE [LARGE SCALE GENOMIC DNA]</scope>
    <source>
        <strain evidence="1 2">PG-01</strain>
    </source>
</reference>
<protein>
    <recommendedName>
        <fullName evidence="3">Histidyl-tRNA synthetase</fullName>
    </recommendedName>
</protein>
<sequence>MSEYRLLSLEELQEMEKEFVNYLVVNGIAAEDWERMKNEEPTKAERLIELFSDMVFETIMRNVQYLEYREKKEIITFQCLEDKLVLVGMKADGDSDADFTSQEYIKKAMVSPPDGLKVYTSEKKYQKKREIEIFEMTQRGCIISEGNMFKTLCLALE</sequence>
<evidence type="ECO:0008006" key="3">
    <source>
        <dbReference type="Google" id="ProtNLM"/>
    </source>
</evidence>
<gene>
    <name evidence="1" type="ORF">MYP_2660</name>
</gene>
<accession>A0A098LES2</accession>
<dbReference type="Pfam" id="PF20105">
    <property type="entry name" value="DUF6495"/>
    <property type="match status" value="1"/>
</dbReference>
<dbReference type="OrthoDB" id="956723at2"/>
<organism evidence="1 2">
    <name type="scientific">Sporocytophaga myxococcoides</name>
    <dbReference type="NCBI Taxonomy" id="153721"/>
    <lineage>
        <taxon>Bacteria</taxon>
        <taxon>Pseudomonadati</taxon>
        <taxon>Bacteroidota</taxon>
        <taxon>Cytophagia</taxon>
        <taxon>Cytophagales</taxon>
        <taxon>Cytophagaceae</taxon>
        <taxon>Sporocytophaga</taxon>
    </lineage>
</organism>
<dbReference type="STRING" id="153721.MYP_2660"/>